<dbReference type="SMART" id="SM00593">
    <property type="entry name" value="RUN"/>
    <property type="match status" value="1"/>
</dbReference>
<comment type="subcellular location">
    <subcellularLocation>
        <location evidence="1">Late endosome</location>
    </subcellularLocation>
    <subcellularLocation>
        <location evidence="2">Lysosome membrane</location>
    </subcellularLocation>
</comment>
<dbReference type="GO" id="GO:0006914">
    <property type="term" value="P:autophagy"/>
    <property type="evidence" value="ECO:0007669"/>
    <property type="project" value="UniProtKB-KW"/>
</dbReference>
<feature type="compositionally biased region" description="Basic and acidic residues" evidence="11">
    <location>
        <begin position="274"/>
        <end position="283"/>
    </location>
</feature>
<accession>A0A6P7ZN78</accession>
<evidence type="ECO:0000256" key="9">
    <source>
        <dbReference type="ARBA" id="ARBA00023006"/>
    </source>
</evidence>
<feature type="compositionally biased region" description="Polar residues" evidence="11">
    <location>
        <begin position="340"/>
        <end position="386"/>
    </location>
</feature>
<dbReference type="CDD" id="cd17679">
    <property type="entry name" value="RUN_PLEKHM1"/>
    <property type="match status" value="1"/>
</dbReference>
<feature type="region of interest" description="Disordered" evidence="11">
    <location>
        <begin position="336"/>
        <end position="458"/>
    </location>
</feature>
<feature type="domain" description="PH" evidence="12">
    <location>
        <begin position="724"/>
        <end position="755"/>
    </location>
</feature>
<dbReference type="SUPFAM" id="SSF140741">
    <property type="entry name" value="RUN domain-like"/>
    <property type="match status" value="1"/>
</dbReference>
<keyword evidence="6" id="KW-0967">Endosome</keyword>
<keyword evidence="9" id="KW-0072">Autophagy</keyword>
<dbReference type="OrthoDB" id="62364at2759"/>
<dbReference type="GO" id="GO:0005770">
    <property type="term" value="C:late endosome"/>
    <property type="evidence" value="ECO:0007669"/>
    <property type="project" value="UniProtKB-SubCell"/>
</dbReference>
<feature type="compositionally biased region" description="Polar residues" evidence="11">
    <location>
        <begin position="284"/>
        <end position="293"/>
    </location>
</feature>
<dbReference type="SMART" id="SM00233">
    <property type="entry name" value="PH"/>
    <property type="match status" value="2"/>
</dbReference>
<dbReference type="PROSITE" id="PS50826">
    <property type="entry name" value="RUN"/>
    <property type="match status" value="1"/>
</dbReference>
<dbReference type="CDD" id="cd13321">
    <property type="entry name" value="PH_PLEKHM1"/>
    <property type="match status" value="1"/>
</dbReference>
<name>A0A6P7ZN78_9AMPH</name>
<dbReference type="InterPro" id="IPR011993">
    <property type="entry name" value="PH-like_dom_sf"/>
</dbReference>
<dbReference type="Gene3D" id="1.20.58.900">
    <property type="match status" value="1"/>
</dbReference>
<sequence>MLSTHMPENGLDPREVKQWIKRKLAGSLKALQIRYITSDAIISSEDSDANALCCALEAVFLHGLRAKHIKTEAGGRSRKIGSRSALPQPVFWMLLKSITHRDVITELERLSFIHTDVGRCRAWLRLALNDCLMECYFISLLRERFWLSEYYQPTALLLDPEECEVVLSYLQGLSSLSFELSYKSAVLNEWTVSPLSLSGLCPGCEFSELCKESWDSVSQSSESDEVEPQAGILYDDRCRKKLSCSTLSLDTSSSSQLSSSVGSDGPPQTSSNRSPDKQREHLSGDSNTGTTDTVDSEKSLQEVLKEYSKACQISDPIQDSADSVQIDPSQPVEALDVESVSANSSSPQLPTRISQNPGNSELLSIATESCSGNTDRPAPNSGSLASASPIFRTCPPPEQSMEHVAGPEQRLRTRNTVTGVKEREAAGTENGSEKCPTGNGFLTKSYHSPAPSLPKSRSWISEDDFHLPAAGQQKGSGPSALISSNVANEESIPSQETKGSKPPSDQESKSFNVVHRRQIGLSNPFRGLLKLGNLERRGAMGIWKEFYCELSPFEFRLFLNAEDRTCTENCSLLRCEAVGPAHADGRFDLFFPNKKLYLRASSQDEAEDWVDRLEEVLQKCRPQQEETWEVLKSPESDSNTMSPAGSPLVFDWPSGLSVEQDAFKESVLYMRVDRSWSHFIFSLSLEALKCFVVTDCTKTLCQVYGIDIIRDILPDASLGGPAFFRVVTSKTSLRLQAESAKEAKAWRELIRGALTSYLEAADEPLNRDWGRNSKVVVREDSSLLQCLTHIPTEKGLDSQNFKCAGCPRQIGFSFGKARLCAFSGLYYCDSCHQDDESVIPSRVIHNWDLGKRVVCRRALKFLAQIHSEPLINVKSVNNSLYQHVDQLEEISCYREKLKLLGDYLLTCRSGAVKELSKRMDQRSYLMESPDAYSVMDLRQIAEGIFETFLQSLIQFASNHVYQCDLCSQRGFICQICHQDDIIFPFQFDTTTRCPECKTVFHLNCKNGVVVCPRCTRRKKYQQQSLQI</sequence>
<proteinExistence type="predicted"/>
<evidence type="ECO:0000256" key="2">
    <source>
        <dbReference type="ARBA" id="ARBA00004656"/>
    </source>
</evidence>
<organism evidence="14 15">
    <name type="scientific">Microcaecilia unicolor</name>
    <dbReference type="NCBI Taxonomy" id="1415580"/>
    <lineage>
        <taxon>Eukaryota</taxon>
        <taxon>Metazoa</taxon>
        <taxon>Chordata</taxon>
        <taxon>Craniata</taxon>
        <taxon>Vertebrata</taxon>
        <taxon>Euteleostomi</taxon>
        <taxon>Amphibia</taxon>
        <taxon>Gymnophiona</taxon>
        <taxon>Siphonopidae</taxon>
        <taxon>Microcaecilia</taxon>
    </lineage>
</organism>
<evidence type="ECO:0000256" key="8">
    <source>
        <dbReference type="ARBA" id="ARBA00022833"/>
    </source>
</evidence>
<feature type="compositionally biased region" description="Low complexity" evidence="11">
    <location>
        <begin position="250"/>
        <end position="263"/>
    </location>
</feature>
<dbReference type="PROSITE" id="PS50003">
    <property type="entry name" value="PH_DOMAIN"/>
    <property type="match status" value="2"/>
</dbReference>
<dbReference type="CTD" id="9842"/>
<evidence type="ECO:0000256" key="5">
    <source>
        <dbReference type="ARBA" id="ARBA00022737"/>
    </source>
</evidence>
<evidence type="ECO:0000256" key="11">
    <source>
        <dbReference type="SAM" id="MobiDB-lite"/>
    </source>
</evidence>
<protein>
    <submittedName>
        <fullName evidence="15 16">Pleckstrin homology domain-containing family M member 1</fullName>
    </submittedName>
</protein>
<feature type="domain" description="RUN" evidence="13">
    <location>
        <begin position="43"/>
        <end position="185"/>
    </location>
</feature>
<keyword evidence="3" id="KW-0597">Phosphoprotein</keyword>
<dbReference type="InterPro" id="IPR001849">
    <property type="entry name" value="PH_domain"/>
</dbReference>
<dbReference type="InterPro" id="IPR037213">
    <property type="entry name" value="Run_dom_sf"/>
</dbReference>
<dbReference type="RefSeq" id="XP_030076532.1">
    <property type="nucleotide sequence ID" value="XM_030220672.1"/>
</dbReference>
<evidence type="ECO:0000256" key="4">
    <source>
        <dbReference type="ARBA" id="ARBA00022723"/>
    </source>
</evidence>
<evidence type="ECO:0000313" key="16">
    <source>
        <dbReference type="RefSeq" id="XP_030076532.1"/>
    </source>
</evidence>
<keyword evidence="10" id="KW-0458">Lysosome</keyword>
<dbReference type="InterPro" id="IPR051366">
    <property type="entry name" value="DEF8"/>
</dbReference>
<evidence type="ECO:0000259" key="12">
    <source>
        <dbReference type="PROSITE" id="PS50003"/>
    </source>
</evidence>
<dbReference type="InterPro" id="IPR047326">
    <property type="entry name" value="RUN_PLEKHM1"/>
</dbReference>
<keyword evidence="4" id="KW-0479">Metal-binding</keyword>
<dbReference type="Pfam" id="PF13901">
    <property type="entry name" value="RH_dom"/>
    <property type="match status" value="1"/>
</dbReference>
<dbReference type="Gene3D" id="2.30.29.30">
    <property type="entry name" value="Pleckstrin-homology domain (PH domain)/Phosphotyrosine-binding domain (PTB)"/>
    <property type="match status" value="2"/>
</dbReference>
<feature type="region of interest" description="Disordered" evidence="11">
    <location>
        <begin position="487"/>
        <end position="511"/>
    </location>
</feature>
<keyword evidence="5" id="KW-0677">Repeat</keyword>
<keyword evidence="7" id="KW-0863">Zinc-finger</keyword>
<keyword evidence="14" id="KW-1185">Reference proteome</keyword>
<evidence type="ECO:0000313" key="15">
    <source>
        <dbReference type="RefSeq" id="XP_030076531.1"/>
    </source>
</evidence>
<dbReference type="SUPFAM" id="SSF50729">
    <property type="entry name" value="PH domain-like"/>
    <property type="match status" value="2"/>
</dbReference>
<reference evidence="15 16" key="1">
    <citation type="submission" date="2025-04" db="UniProtKB">
        <authorList>
            <consortium name="RefSeq"/>
        </authorList>
    </citation>
    <scope>IDENTIFICATION</scope>
</reference>
<dbReference type="PANTHER" id="PTHR12326:SF5">
    <property type="entry name" value="PLECKSTRIN HOMOLOGY DOMAIN-CONTAINING FAMILY M MEMBER 1"/>
    <property type="match status" value="1"/>
</dbReference>
<feature type="domain" description="PH" evidence="12">
    <location>
        <begin position="527"/>
        <end position="618"/>
    </location>
</feature>
<evidence type="ECO:0000256" key="6">
    <source>
        <dbReference type="ARBA" id="ARBA00022753"/>
    </source>
</evidence>
<dbReference type="AlphaFoldDB" id="A0A6P7ZN78"/>
<dbReference type="InterPro" id="IPR042827">
    <property type="entry name" value="PLEKHM1_PH"/>
</dbReference>
<dbReference type="GeneID" id="115481495"/>
<dbReference type="SMART" id="SM01175">
    <property type="entry name" value="DUF4206"/>
    <property type="match status" value="1"/>
</dbReference>
<evidence type="ECO:0000313" key="14">
    <source>
        <dbReference type="Proteomes" id="UP000515156"/>
    </source>
</evidence>
<evidence type="ECO:0000259" key="13">
    <source>
        <dbReference type="PROSITE" id="PS50826"/>
    </source>
</evidence>
<dbReference type="PANTHER" id="PTHR12326">
    <property type="entry name" value="PLECKSTRIN HOMOLOGY DOMAIN CONTAINING PROTEIN"/>
    <property type="match status" value="1"/>
</dbReference>
<dbReference type="Pfam" id="PF02759">
    <property type="entry name" value="RUN"/>
    <property type="match status" value="1"/>
</dbReference>
<dbReference type="Proteomes" id="UP000515156">
    <property type="component" value="Chromosome 12"/>
</dbReference>
<dbReference type="InterPro" id="IPR004012">
    <property type="entry name" value="Run_dom"/>
</dbReference>
<keyword evidence="8" id="KW-0862">Zinc</keyword>
<feature type="region of interest" description="Disordered" evidence="11">
    <location>
        <begin position="250"/>
        <end position="299"/>
    </location>
</feature>
<dbReference type="GO" id="GO:0005765">
    <property type="term" value="C:lysosomal membrane"/>
    <property type="evidence" value="ECO:0007669"/>
    <property type="project" value="UniProtKB-SubCell"/>
</dbReference>
<evidence type="ECO:0000256" key="3">
    <source>
        <dbReference type="ARBA" id="ARBA00022553"/>
    </source>
</evidence>
<dbReference type="InterPro" id="IPR025258">
    <property type="entry name" value="RH_dom"/>
</dbReference>
<dbReference type="RefSeq" id="XP_030076531.1">
    <property type="nucleotide sequence ID" value="XM_030220671.1"/>
</dbReference>
<evidence type="ECO:0000256" key="1">
    <source>
        <dbReference type="ARBA" id="ARBA00004603"/>
    </source>
</evidence>
<evidence type="ECO:0000256" key="10">
    <source>
        <dbReference type="ARBA" id="ARBA00023228"/>
    </source>
</evidence>
<dbReference type="GO" id="GO:0008270">
    <property type="term" value="F:zinc ion binding"/>
    <property type="evidence" value="ECO:0007669"/>
    <property type="project" value="UniProtKB-KW"/>
</dbReference>
<dbReference type="KEGG" id="muo:115481495"/>
<evidence type="ECO:0000256" key="7">
    <source>
        <dbReference type="ARBA" id="ARBA00022771"/>
    </source>
</evidence>
<gene>
    <name evidence="15 16" type="primary">PLEKHM1</name>
</gene>